<feature type="region of interest" description="Disordered" evidence="1">
    <location>
        <begin position="78"/>
        <end position="99"/>
    </location>
</feature>
<sequence>MPMKAGAVRHILASFNELMKINLRAGFWECYTCCSLWEFELLVMALNNGAVMAGRLLEGNVFLVLKHEPIVSLKFQINPNHDGNQPPLQDKQGLEQQPN</sequence>
<evidence type="ECO:0000313" key="3">
    <source>
        <dbReference type="Proteomes" id="UP001428341"/>
    </source>
</evidence>
<gene>
    <name evidence="2" type="ORF">WN944_024454</name>
</gene>
<organism evidence="2 3">
    <name type="scientific">Citrus x changshan-huyou</name>
    <dbReference type="NCBI Taxonomy" id="2935761"/>
    <lineage>
        <taxon>Eukaryota</taxon>
        <taxon>Viridiplantae</taxon>
        <taxon>Streptophyta</taxon>
        <taxon>Embryophyta</taxon>
        <taxon>Tracheophyta</taxon>
        <taxon>Spermatophyta</taxon>
        <taxon>Magnoliopsida</taxon>
        <taxon>eudicotyledons</taxon>
        <taxon>Gunneridae</taxon>
        <taxon>Pentapetalae</taxon>
        <taxon>rosids</taxon>
        <taxon>malvids</taxon>
        <taxon>Sapindales</taxon>
        <taxon>Rutaceae</taxon>
        <taxon>Aurantioideae</taxon>
        <taxon>Citrus</taxon>
    </lineage>
</organism>
<dbReference type="EMBL" id="JBCGBO010000024">
    <property type="protein sequence ID" value="KAK9181317.1"/>
    <property type="molecule type" value="Genomic_DNA"/>
</dbReference>
<accession>A0AAP0LNL6</accession>
<feature type="compositionally biased region" description="Polar residues" evidence="1">
    <location>
        <begin position="78"/>
        <end position="87"/>
    </location>
</feature>
<evidence type="ECO:0000256" key="1">
    <source>
        <dbReference type="SAM" id="MobiDB-lite"/>
    </source>
</evidence>
<keyword evidence="3" id="KW-1185">Reference proteome</keyword>
<reference evidence="2 3" key="1">
    <citation type="submission" date="2024-05" db="EMBL/GenBank/DDBJ databases">
        <title>Haplotype-resolved chromosome-level genome assembly of Huyou (Citrus changshanensis).</title>
        <authorList>
            <person name="Miao C."/>
            <person name="Chen W."/>
            <person name="Wu Y."/>
            <person name="Wang L."/>
            <person name="Zhao S."/>
            <person name="Grierson D."/>
            <person name="Xu C."/>
            <person name="Chen K."/>
        </authorList>
    </citation>
    <scope>NUCLEOTIDE SEQUENCE [LARGE SCALE GENOMIC DNA]</scope>
    <source>
        <strain evidence="2">01-14</strain>
        <tissue evidence="2">Leaf</tissue>
    </source>
</reference>
<protein>
    <submittedName>
        <fullName evidence="2">Uncharacterized protein</fullName>
    </submittedName>
</protein>
<comment type="caution">
    <text evidence="2">The sequence shown here is derived from an EMBL/GenBank/DDBJ whole genome shotgun (WGS) entry which is preliminary data.</text>
</comment>
<dbReference type="Proteomes" id="UP001428341">
    <property type="component" value="Unassembled WGS sequence"/>
</dbReference>
<name>A0AAP0LNL6_9ROSI</name>
<evidence type="ECO:0000313" key="2">
    <source>
        <dbReference type="EMBL" id="KAK9181317.1"/>
    </source>
</evidence>
<dbReference type="AlphaFoldDB" id="A0AAP0LNL6"/>
<proteinExistence type="predicted"/>